<dbReference type="Proteomes" id="UP000625682">
    <property type="component" value="Unassembled WGS sequence"/>
</dbReference>
<proteinExistence type="predicted"/>
<accession>A0A917LA04</accession>
<evidence type="ECO:0000313" key="4">
    <source>
        <dbReference type="Proteomes" id="UP000625682"/>
    </source>
</evidence>
<evidence type="ECO:0000313" key="3">
    <source>
        <dbReference type="EMBL" id="GGJ52818.1"/>
    </source>
</evidence>
<reference evidence="3" key="1">
    <citation type="journal article" date="2014" name="Int. J. Syst. Evol. Microbiol.">
        <title>Complete genome sequence of Corynebacterium casei LMG S-19264T (=DSM 44701T), isolated from a smear-ripened cheese.</title>
        <authorList>
            <consortium name="US DOE Joint Genome Institute (JGI-PGF)"/>
            <person name="Walter F."/>
            <person name="Albersmeier A."/>
            <person name="Kalinowski J."/>
            <person name="Ruckert C."/>
        </authorList>
    </citation>
    <scope>NUCLEOTIDE SEQUENCE</scope>
    <source>
        <strain evidence="3">CGMCC 4.7272</strain>
    </source>
</reference>
<feature type="compositionally biased region" description="Basic and acidic residues" evidence="1">
    <location>
        <begin position="1"/>
        <end position="10"/>
    </location>
</feature>
<dbReference type="EMBL" id="BMMU01000022">
    <property type="protein sequence ID" value="GGJ52818.1"/>
    <property type="molecule type" value="Genomic_DNA"/>
</dbReference>
<keyword evidence="4" id="KW-1185">Reference proteome</keyword>
<comment type="caution">
    <text evidence="3">The sequence shown here is derived from an EMBL/GenBank/DDBJ whole genome shotgun (WGS) entry which is preliminary data.</text>
</comment>
<feature type="compositionally biased region" description="Low complexity" evidence="1">
    <location>
        <begin position="73"/>
        <end position="89"/>
    </location>
</feature>
<feature type="compositionally biased region" description="Pro residues" evidence="1">
    <location>
        <begin position="16"/>
        <end position="38"/>
    </location>
</feature>
<feature type="region of interest" description="Disordered" evidence="1">
    <location>
        <begin position="66"/>
        <end position="101"/>
    </location>
</feature>
<dbReference type="AlphaFoldDB" id="A0A917LA04"/>
<keyword evidence="2" id="KW-0472">Membrane</keyword>
<keyword evidence="2" id="KW-0812">Transmembrane</keyword>
<feature type="transmembrane region" description="Helical" evidence="2">
    <location>
        <begin position="42"/>
        <end position="62"/>
    </location>
</feature>
<keyword evidence="2" id="KW-1133">Transmembrane helix</keyword>
<evidence type="ECO:0000256" key="1">
    <source>
        <dbReference type="SAM" id="MobiDB-lite"/>
    </source>
</evidence>
<evidence type="ECO:0000256" key="2">
    <source>
        <dbReference type="SAM" id="Phobius"/>
    </source>
</evidence>
<reference evidence="3" key="2">
    <citation type="submission" date="2020-09" db="EMBL/GenBank/DDBJ databases">
        <authorList>
            <person name="Sun Q."/>
            <person name="Zhou Y."/>
        </authorList>
    </citation>
    <scope>NUCLEOTIDE SEQUENCE</scope>
    <source>
        <strain evidence="3">CGMCC 4.7272</strain>
    </source>
</reference>
<protein>
    <submittedName>
        <fullName evidence="3">Uncharacterized protein</fullName>
    </submittedName>
</protein>
<sequence length="234" mass="23796">MITDIERGEPDMSSDNPPPGGPPSAPPHTPPQVPPPSQPPRWAWWVVGIVIPVVGLLVTLLVGRPGSSDDNTAESAPTPTRSSASAETAGQGQPAPAPTKGAAVDRALFGPKVVDADTTNTGSYIELDKPEPIVLGSSLKGADIIFGASLGDPNLFVPGSGSLLAPLPASGAAPTAEECAQAVEGNGGYTAPVKRGDRFCLLTDQGRLAYLVVVSAPSRGTGKLNITVWDTPAV</sequence>
<name>A0A917LA04_9ACTN</name>
<feature type="region of interest" description="Disordered" evidence="1">
    <location>
        <begin position="1"/>
        <end position="38"/>
    </location>
</feature>
<organism evidence="3 4">
    <name type="scientific">Streptomyces lacrimifluminis</name>
    <dbReference type="NCBI Taxonomy" id="1500077"/>
    <lineage>
        <taxon>Bacteria</taxon>
        <taxon>Bacillati</taxon>
        <taxon>Actinomycetota</taxon>
        <taxon>Actinomycetes</taxon>
        <taxon>Kitasatosporales</taxon>
        <taxon>Streptomycetaceae</taxon>
        <taxon>Streptomyces</taxon>
    </lineage>
</organism>
<gene>
    <name evidence="3" type="ORF">GCM10012282_57290</name>
</gene>